<keyword evidence="1" id="KW-0732">Signal</keyword>
<name>A0A852SMY8_9MICO</name>
<dbReference type="AlphaFoldDB" id="A0A852SMY8"/>
<evidence type="ECO:0000313" key="2">
    <source>
        <dbReference type="EMBL" id="NYD70177.1"/>
    </source>
</evidence>
<feature type="chain" id="PRO_5032936283" evidence="1">
    <location>
        <begin position="30"/>
        <end position="123"/>
    </location>
</feature>
<dbReference type="RefSeq" id="WP_179547370.1">
    <property type="nucleotide sequence ID" value="NZ_BSEW01000001.1"/>
</dbReference>
<organism evidence="2 3">
    <name type="scientific">Herbiconiux flava</name>
    <dbReference type="NCBI Taxonomy" id="881268"/>
    <lineage>
        <taxon>Bacteria</taxon>
        <taxon>Bacillati</taxon>
        <taxon>Actinomycetota</taxon>
        <taxon>Actinomycetes</taxon>
        <taxon>Micrococcales</taxon>
        <taxon>Microbacteriaceae</taxon>
        <taxon>Herbiconiux</taxon>
    </lineage>
</organism>
<protein>
    <submittedName>
        <fullName evidence="2">Uncharacterized protein</fullName>
    </submittedName>
</protein>
<gene>
    <name evidence="2" type="ORF">BJ984_001335</name>
</gene>
<evidence type="ECO:0000256" key="1">
    <source>
        <dbReference type="SAM" id="SignalP"/>
    </source>
</evidence>
<sequence length="123" mass="12663">MRSLLRTSLAAALALTCLSALVAASPAAAETTFADPRTPHCESLTGVRQVVVVGEFTPLLTRCSSPTGAPLAVTTLVGEVVPVFGTLYYRADEVGPGYDKLTVHLAGDPTGPSAVILVGLVER</sequence>
<proteinExistence type="predicted"/>
<dbReference type="EMBL" id="JACCBM010000001">
    <property type="protein sequence ID" value="NYD70177.1"/>
    <property type="molecule type" value="Genomic_DNA"/>
</dbReference>
<evidence type="ECO:0000313" key="3">
    <source>
        <dbReference type="Proteomes" id="UP000549913"/>
    </source>
</evidence>
<accession>A0A852SMY8</accession>
<keyword evidence="3" id="KW-1185">Reference proteome</keyword>
<comment type="caution">
    <text evidence="2">The sequence shown here is derived from an EMBL/GenBank/DDBJ whole genome shotgun (WGS) entry which is preliminary data.</text>
</comment>
<reference evidence="2 3" key="1">
    <citation type="submission" date="2020-07" db="EMBL/GenBank/DDBJ databases">
        <title>Sequencing the genomes of 1000 actinobacteria strains.</title>
        <authorList>
            <person name="Klenk H.-P."/>
        </authorList>
    </citation>
    <scope>NUCLEOTIDE SEQUENCE [LARGE SCALE GENOMIC DNA]</scope>
    <source>
        <strain evidence="2 3">DSM 26474</strain>
    </source>
</reference>
<feature type="signal peptide" evidence="1">
    <location>
        <begin position="1"/>
        <end position="29"/>
    </location>
</feature>
<dbReference type="Proteomes" id="UP000549913">
    <property type="component" value="Unassembled WGS sequence"/>
</dbReference>